<accession>A0A9D1QHF6</accession>
<reference evidence="1" key="2">
    <citation type="submission" date="2021-04" db="EMBL/GenBank/DDBJ databases">
        <authorList>
            <person name="Gilroy R."/>
        </authorList>
    </citation>
    <scope>NUCLEOTIDE SEQUENCE</scope>
    <source>
        <strain evidence="1">ChiHjej13B12-752</strain>
    </source>
</reference>
<evidence type="ECO:0000313" key="1">
    <source>
        <dbReference type="EMBL" id="HIW12598.1"/>
    </source>
</evidence>
<dbReference type="SUPFAM" id="SSF52833">
    <property type="entry name" value="Thioredoxin-like"/>
    <property type="match status" value="1"/>
</dbReference>
<dbReference type="EMBL" id="DXHR01000018">
    <property type="protein sequence ID" value="HIW12598.1"/>
    <property type="molecule type" value="Genomic_DNA"/>
</dbReference>
<gene>
    <name evidence="1" type="ORF">H9891_05485</name>
</gene>
<dbReference type="InterPro" id="IPR036249">
    <property type="entry name" value="Thioredoxin-like_sf"/>
</dbReference>
<organism evidence="1 2">
    <name type="scientific">Candidatus Salinicoccus stercoripullorum</name>
    <dbReference type="NCBI Taxonomy" id="2838756"/>
    <lineage>
        <taxon>Bacteria</taxon>
        <taxon>Bacillati</taxon>
        <taxon>Bacillota</taxon>
        <taxon>Bacilli</taxon>
        <taxon>Bacillales</taxon>
        <taxon>Staphylococcaceae</taxon>
        <taxon>Salinicoccus</taxon>
    </lineage>
</organism>
<dbReference type="Pfam" id="PF14595">
    <property type="entry name" value="Thioredoxin_9"/>
    <property type="match status" value="1"/>
</dbReference>
<name>A0A9D1QHF6_9STAP</name>
<comment type="caution">
    <text evidence="1">The sequence shown here is derived from an EMBL/GenBank/DDBJ whole genome shotgun (WGS) entry which is preliminary data.</text>
</comment>
<reference evidence="1" key="1">
    <citation type="journal article" date="2021" name="PeerJ">
        <title>Extensive microbial diversity within the chicken gut microbiome revealed by metagenomics and culture.</title>
        <authorList>
            <person name="Gilroy R."/>
            <person name="Ravi A."/>
            <person name="Getino M."/>
            <person name="Pursley I."/>
            <person name="Horton D.L."/>
            <person name="Alikhan N.F."/>
            <person name="Baker D."/>
            <person name="Gharbi K."/>
            <person name="Hall N."/>
            <person name="Watson M."/>
            <person name="Adriaenssens E.M."/>
            <person name="Foster-Nyarko E."/>
            <person name="Jarju S."/>
            <person name="Secka A."/>
            <person name="Antonio M."/>
            <person name="Oren A."/>
            <person name="Chaudhuri R.R."/>
            <person name="La Ragione R."/>
            <person name="Hildebrand F."/>
            <person name="Pallen M.J."/>
        </authorList>
    </citation>
    <scope>NUCLEOTIDE SEQUENCE</scope>
    <source>
        <strain evidence="1">ChiHjej13B12-752</strain>
    </source>
</reference>
<dbReference type="AlphaFoldDB" id="A0A9D1QHF6"/>
<dbReference type="Gene3D" id="3.40.30.10">
    <property type="entry name" value="Glutaredoxin"/>
    <property type="match status" value="1"/>
</dbReference>
<evidence type="ECO:0000313" key="2">
    <source>
        <dbReference type="Proteomes" id="UP000823989"/>
    </source>
</evidence>
<dbReference type="Proteomes" id="UP000823989">
    <property type="component" value="Unassembled WGS sequence"/>
</dbReference>
<protein>
    <submittedName>
        <fullName evidence="1">Thioredoxin family protein</fullName>
    </submittedName>
</protein>
<proteinExistence type="predicted"/>
<sequence length="186" mass="21859">MTELDNWFEKAMSAEAYISNMEKHKENLKNVLNNFAIPDDEDFFRRLEDKNLRALVITEDWCGDAMMNTPVLLHLAKKSHMEVRMLLRDDNLELMDQYLTNGKSRSIPIIIFINEDGEEVTHWGPRSEAVQKEVDSIMDALPDKEDPAYKDRFTRKISMLTARFSTEAELWQSAYQSMKQKLEMYI</sequence>